<dbReference type="EMBL" id="DTCA01000137">
    <property type="protein sequence ID" value="HGM07647.1"/>
    <property type="molecule type" value="Genomic_DNA"/>
</dbReference>
<dbReference type="AlphaFoldDB" id="A0A7C4D146"/>
<keyword evidence="1" id="KW-0812">Transmembrane</keyword>
<evidence type="ECO:0000256" key="1">
    <source>
        <dbReference type="SAM" id="Phobius"/>
    </source>
</evidence>
<accession>A0A7C4D146</accession>
<comment type="caution">
    <text evidence="2">The sequence shown here is derived from an EMBL/GenBank/DDBJ whole genome shotgun (WGS) entry which is preliminary data.</text>
</comment>
<keyword evidence="1" id="KW-1133">Transmembrane helix</keyword>
<gene>
    <name evidence="2" type="ORF">ENU31_04475</name>
</gene>
<proteinExistence type="predicted"/>
<reference evidence="2" key="1">
    <citation type="journal article" date="2020" name="mSystems">
        <title>Genome- and Community-Level Interaction Insights into Carbon Utilization and Element Cycling Functions of Hydrothermarchaeota in Hydrothermal Sediment.</title>
        <authorList>
            <person name="Zhou Z."/>
            <person name="Liu Y."/>
            <person name="Xu W."/>
            <person name="Pan J."/>
            <person name="Luo Z.H."/>
            <person name="Li M."/>
        </authorList>
    </citation>
    <scope>NUCLEOTIDE SEQUENCE [LARGE SCALE GENOMIC DNA]</scope>
    <source>
        <strain evidence="2">SpSt-658</strain>
    </source>
</reference>
<evidence type="ECO:0000313" key="2">
    <source>
        <dbReference type="EMBL" id="HGM07647.1"/>
    </source>
</evidence>
<organism evidence="2">
    <name type="scientific">Ignisphaera aggregans</name>
    <dbReference type="NCBI Taxonomy" id="334771"/>
    <lineage>
        <taxon>Archaea</taxon>
        <taxon>Thermoproteota</taxon>
        <taxon>Thermoprotei</taxon>
        <taxon>Desulfurococcales</taxon>
        <taxon>Desulfurococcaceae</taxon>
        <taxon>Ignisphaera</taxon>
    </lineage>
</organism>
<sequence length="132" mass="15088">MNGFILYASNKKKKYLIDRLKQEYSEQMIIDVVKKGFDMCVNGDKLITTIETGSTVFTVSCGRPGKCIEYDETRTKIFAIVVSTITIVMIITYILNPDLIPLVLFPLIIVLALISRYNLCKTVFFVKVFKLF</sequence>
<feature type="transmembrane region" description="Helical" evidence="1">
    <location>
        <begin position="100"/>
        <end position="119"/>
    </location>
</feature>
<feature type="transmembrane region" description="Helical" evidence="1">
    <location>
        <begin position="77"/>
        <end position="94"/>
    </location>
</feature>
<protein>
    <submittedName>
        <fullName evidence="2">Uncharacterized protein</fullName>
    </submittedName>
</protein>
<keyword evidence="1" id="KW-0472">Membrane</keyword>
<name>A0A7C4D146_9CREN</name>